<dbReference type="EMBL" id="JGDS01000058">
    <property type="protein sequence ID" value="EXZ72614.1"/>
    <property type="molecule type" value="Genomic_DNA"/>
</dbReference>
<organism evidence="3 4">
    <name type="scientific">Bacteroides fragilis str. 3976T8</name>
    <dbReference type="NCBI Taxonomy" id="1339314"/>
    <lineage>
        <taxon>Bacteria</taxon>
        <taxon>Pseudomonadati</taxon>
        <taxon>Bacteroidota</taxon>
        <taxon>Bacteroidia</taxon>
        <taxon>Bacteroidales</taxon>
        <taxon>Bacteroidaceae</taxon>
        <taxon>Bacteroides</taxon>
    </lineage>
</organism>
<feature type="transmembrane region" description="Helical" evidence="2">
    <location>
        <begin position="47"/>
        <end position="65"/>
    </location>
</feature>
<comment type="caution">
    <text evidence="3">The sequence shown here is derived from an EMBL/GenBank/DDBJ whole genome shotgun (WGS) entry which is preliminary data.</text>
</comment>
<evidence type="ECO:0000313" key="3">
    <source>
        <dbReference type="EMBL" id="EXZ72614.1"/>
    </source>
</evidence>
<dbReference type="AlphaFoldDB" id="A0A016CMG0"/>
<gene>
    <name evidence="3" type="ORF">M123_3070</name>
</gene>
<feature type="compositionally biased region" description="Basic and acidic residues" evidence="1">
    <location>
        <begin position="228"/>
        <end position="238"/>
    </location>
</feature>
<keyword evidence="2" id="KW-0472">Membrane</keyword>
<dbReference type="Proteomes" id="UP000020938">
    <property type="component" value="Unassembled WGS sequence"/>
</dbReference>
<keyword evidence="2" id="KW-1133">Transmembrane helix</keyword>
<reference evidence="3 4" key="1">
    <citation type="submission" date="2014-02" db="EMBL/GenBank/DDBJ databases">
        <authorList>
            <person name="Sears C."/>
            <person name="Carroll K."/>
            <person name="Sack B.R."/>
            <person name="Qadri F."/>
            <person name="Myers L.L."/>
            <person name="Chung G.-T."/>
            <person name="Escheverria P."/>
            <person name="Fraser C.M."/>
            <person name="Sadzewicz L."/>
            <person name="Shefchek K.A."/>
            <person name="Tallon L."/>
            <person name="Das S.P."/>
            <person name="Daugherty S."/>
            <person name="Mongodin E.F."/>
        </authorList>
    </citation>
    <scope>NUCLEOTIDE SEQUENCE [LARGE SCALE GENOMIC DNA]</scope>
    <source>
        <strain evidence="3 4">3976T8</strain>
    </source>
</reference>
<dbReference type="PATRIC" id="fig|1339314.3.peg.3230"/>
<feature type="region of interest" description="Disordered" evidence="1">
    <location>
        <begin position="207"/>
        <end position="238"/>
    </location>
</feature>
<accession>A0A016CMG0</accession>
<dbReference type="RefSeq" id="WP_032598539.1">
    <property type="nucleotide sequence ID" value="NZ_JGDS01000058.1"/>
</dbReference>
<protein>
    <recommendedName>
        <fullName evidence="5">Transmembrane protein</fullName>
    </recommendedName>
</protein>
<feature type="transmembrane region" description="Helical" evidence="2">
    <location>
        <begin position="77"/>
        <end position="98"/>
    </location>
</feature>
<evidence type="ECO:0000256" key="1">
    <source>
        <dbReference type="SAM" id="MobiDB-lite"/>
    </source>
</evidence>
<proteinExistence type="predicted"/>
<keyword evidence="2" id="KW-0812">Transmembrane</keyword>
<sequence length="238" mass="27762">MSNRKKVEYSGLELRIDIKPENKNWNFVRNSKNASDEILIMDHTFPWWLRVPLLILSCGLIYFIFIFDTGESNNVSIFETCLYIIAFLACLYPTVMAIDPTKEQFILDRKNGIITFPERFPISWLGKTITILFSDVKLGFGFRGTAHFLTGLRLAILYPNGQNRTVVGMEVADTFAFLVWYMDRNRPLPPGELFDPYRQKDFERRKAEGFPPPLYPSSIPTPEATPEQQKEREKYWKD</sequence>
<evidence type="ECO:0000256" key="2">
    <source>
        <dbReference type="SAM" id="Phobius"/>
    </source>
</evidence>
<name>A0A016CMG0_BACFG</name>
<evidence type="ECO:0008006" key="5">
    <source>
        <dbReference type="Google" id="ProtNLM"/>
    </source>
</evidence>
<evidence type="ECO:0000313" key="4">
    <source>
        <dbReference type="Proteomes" id="UP000020938"/>
    </source>
</evidence>